<evidence type="ECO:0000256" key="1">
    <source>
        <dbReference type="ARBA" id="ARBA00022722"/>
    </source>
</evidence>
<keyword evidence="4 9" id="KW-0378">Hydrolase</keyword>
<keyword evidence="3 9" id="KW-0255">Endonuclease</keyword>
<dbReference type="GO" id="GO:0004520">
    <property type="term" value="F:DNA endonuclease activity"/>
    <property type="evidence" value="ECO:0007669"/>
    <property type="project" value="InterPro"/>
</dbReference>
<organism evidence="10 11">
    <name type="scientific">Candidatus Thiomargarita nelsonii</name>
    <dbReference type="NCBI Taxonomy" id="1003181"/>
    <lineage>
        <taxon>Bacteria</taxon>
        <taxon>Pseudomonadati</taxon>
        <taxon>Pseudomonadota</taxon>
        <taxon>Gammaproteobacteria</taxon>
        <taxon>Thiotrichales</taxon>
        <taxon>Thiotrichaceae</taxon>
        <taxon>Thiomargarita</taxon>
    </lineage>
</organism>
<gene>
    <name evidence="9" type="primary">cas1</name>
    <name evidence="10" type="ORF">PN36_23385</name>
</gene>
<evidence type="ECO:0000256" key="3">
    <source>
        <dbReference type="ARBA" id="ARBA00022759"/>
    </source>
</evidence>
<feature type="binding site" evidence="9">
    <location>
        <position position="210"/>
    </location>
    <ligand>
        <name>Mn(2+)</name>
        <dbReference type="ChEBI" id="CHEBI:29035"/>
    </ligand>
</feature>
<dbReference type="Gene3D" id="1.20.120.920">
    <property type="entry name" value="CRISPR-associated endonuclease Cas1, C-terminal domain"/>
    <property type="match status" value="1"/>
</dbReference>
<evidence type="ECO:0000256" key="5">
    <source>
        <dbReference type="ARBA" id="ARBA00022842"/>
    </source>
</evidence>
<comment type="caution">
    <text evidence="10">The sequence shown here is derived from an EMBL/GenBank/DDBJ whole genome shotgun (WGS) entry which is preliminary data.</text>
</comment>
<dbReference type="Pfam" id="PF01867">
    <property type="entry name" value="Cas_Cas1"/>
    <property type="match status" value="1"/>
</dbReference>
<dbReference type="EC" id="3.1.-.-" evidence="9"/>
<dbReference type="PANTHER" id="PTHR43219">
    <property type="entry name" value="CRISPR-ASSOCIATED ENDONUCLEASE CAS1"/>
    <property type="match status" value="1"/>
</dbReference>
<dbReference type="GO" id="GO:0043571">
    <property type="term" value="P:maintenance of CRISPR repeat elements"/>
    <property type="evidence" value="ECO:0007669"/>
    <property type="project" value="UniProtKB-UniRule"/>
</dbReference>
<evidence type="ECO:0000313" key="11">
    <source>
        <dbReference type="Proteomes" id="UP000030428"/>
    </source>
</evidence>
<comment type="cofactor">
    <cofactor evidence="9">
        <name>Mg(2+)</name>
        <dbReference type="ChEBI" id="CHEBI:18420"/>
    </cofactor>
    <cofactor evidence="9">
        <name>Mn(2+)</name>
        <dbReference type="ChEBI" id="CHEBI:29035"/>
    </cofactor>
</comment>
<dbReference type="GO" id="GO:0003677">
    <property type="term" value="F:DNA binding"/>
    <property type="evidence" value="ECO:0007669"/>
    <property type="project" value="UniProtKB-KW"/>
</dbReference>
<evidence type="ECO:0000256" key="8">
    <source>
        <dbReference type="ARBA" id="ARBA00023211"/>
    </source>
</evidence>
<sequence>MSRRDNTIRIAPKEGKPRNFPVESLKNIIVAGVSQFNSELISFLGKQGVRLSFLDYYGNFSASVESAHPHASGSVHLAQAQNILDMKKRLALGKLIMGAGIQNIIGNLRYYAYRSKTGLKPAIEEIQKHRGNLMEAESVEQMMGCEGLSRQTYYAAWKLINPALTIKKRTRRPPTDRINSLISFCNALVYSACKNELSKTHLDLTLSFVHAPTQARASLSLDLAEIFKPVMADKIIFNMVNHKMFGESDFNETEGMCLLTESGKRKVVDAFREKMDKEEIGDLRGYRALILRECFRIQAHVLEMETYVPYIHKV</sequence>
<dbReference type="Gene3D" id="3.100.10.20">
    <property type="entry name" value="CRISPR-associated endonuclease Cas1, N-terminal domain"/>
    <property type="match status" value="1"/>
</dbReference>
<dbReference type="GO" id="GO:0046872">
    <property type="term" value="F:metal ion binding"/>
    <property type="evidence" value="ECO:0007669"/>
    <property type="project" value="UniProtKB-UniRule"/>
</dbReference>
<dbReference type="InterPro" id="IPR019858">
    <property type="entry name" value="CRISPR-assoc_Cas1_HMARI/TNEAP"/>
</dbReference>
<dbReference type="EMBL" id="JSZA02000114">
    <property type="protein sequence ID" value="KHD09152.1"/>
    <property type="molecule type" value="Genomic_DNA"/>
</dbReference>
<dbReference type="InterPro" id="IPR042206">
    <property type="entry name" value="CRISPR-assoc_Cas1_C"/>
</dbReference>
<proteinExistence type="inferred from homology"/>
<accession>A0A0A6PFR0</accession>
<keyword evidence="8 9" id="KW-0464">Manganese</keyword>
<comment type="subunit">
    <text evidence="9">Homodimer, forms a heterotetramer with a Cas2 homodimer.</text>
</comment>
<dbReference type="PANTHER" id="PTHR43219:SF2">
    <property type="entry name" value="CRISPR-ASSOCIATED ENDONUCLEASE CAS1"/>
    <property type="match status" value="1"/>
</dbReference>
<evidence type="ECO:0000256" key="4">
    <source>
        <dbReference type="ARBA" id="ARBA00022801"/>
    </source>
</evidence>
<dbReference type="InterPro" id="IPR002729">
    <property type="entry name" value="CRISPR-assoc_Cas1"/>
</dbReference>
<feature type="binding site" evidence="9">
    <location>
        <position position="225"/>
    </location>
    <ligand>
        <name>Mn(2+)</name>
        <dbReference type="ChEBI" id="CHEBI:29035"/>
    </ligand>
</feature>
<name>A0A0A6PFR0_9GAMM</name>
<comment type="similarity">
    <text evidence="9">Belongs to the CRISPR-associated endonuclease Cas1 family.</text>
</comment>
<evidence type="ECO:0000256" key="2">
    <source>
        <dbReference type="ARBA" id="ARBA00022723"/>
    </source>
</evidence>
<keyword evidence="5 9" id="KW-0460">Magnesium</keyword>
<keyword evidence="1 9" id="KW-0540">Nuclease</keyword>
<dbReference type="Proteomes" id="UP000030428">
    <property type="component" value="Unassembled WGS sequence"/>
</dbReference>
<dbReference type="InterPro" id="IPR042211">
    <property type="entry name" value="CRISPR-assoc_Cas1_N"/>
</dbReference>
<reference evidence="10 11" key="1">
    <citation type="journal article" date="2016" name="Front. Microbiol.">
        <title>Single-Cell (Meta-)Genomics of a Dimorphic Candidatus Thiomargarita nelsonii Reveals Genomic Plasticity.</title>
        <authorList>
            <person name="Flood B.E."/>
            <person name="Fliss P."/>
            <person name="Jones D.S."/>
            <person name="Dick G.J."/>
            <person name="Jain S."/>
            <person name="Kaster A.K."/>
            <person name="Winkel M."/>
            <person name="Mussmann M."/>
            <person name="Bailey J."/>
        </authorList>
    </citation>
    <scope>NUCLEOTIDE SEQUENCE [LARGE SCALE GENOMIC DNA]</scope>
    <source>
        <strain evidence="10">Hydrate Ridge</strain>
    </source>
</reference>
<dbReference type="AlphaFoldDB" id="A0A0A6PFR0"/>
<dbReference type="HAMAP" id="MF_01470">
    <property type="entry name" value="Cas1"/>
    <property type="match status" value="1"/>
</dbReference>
<dbReference type="GO" id="GO:0051607">
    <property type="term" value="P:defense response to virus"/>
    <property type="evidence" value="ECO:0007669"/>
    <property type="project" value="UniProtKB-UniRule"/>
</dbReference>
<dbReference type="GO" id="GO:0016787">
    <property type="term" value="F:hydrolase activity"/>
    <property type="evidence" value="ECO:0007669"/>
    <property type="project" value="UniProtKB-KW"/>
</dbReference>
<protein>
    <recommendedName>
        <fullName evidence="9">CRISPR-associated endonuclease Cas1</fullName>
        <ecNumber evidence="9">3.1.-.-</ecNumber>
    </recommendedName>
</protein>
<evidence type="ECO:0000256" key="6">
    <source>
        <dbReference type="ARBA" id="ARBA00023118"/>
    </source>
</evidence>
<feature type="binding site" evidence="9">
    <location>
        <position position="146"/>
    </location>
    <ligand>
        <name>Mn(2+)</name>
        <dbReference type="ChEBI" id="CHEBI:29035"/>
    </ligand>
</feature>
<evidence type="ECO:0000313" key="10">
    <source>
        <dbReference type="EMBL" id="KHD09152.1"/>
    </source>
</evidence>
<comment type="function">
    <text evidence="9">CRISPR (clustered regularly interspaced short palindromic repeat), is an adaptive immune system that provides protection against mobile genetic elements (viruses, transposable elements and conjugative plasmids). CRISPR clusters contain spacers, sequences complementary to antecedent mobile elements, and target invading nucleic acids. CRISPR clusters are transcribed and processed into CRISPR RNA (crRNA). Acts as a dsDNA endonuclease. Involved in the integration of spacer DNA into the CRISPR cassette.</text>
</comment>
<keyword evidence="2 9" id="KW-0479">Metal-binding</keyword>
<keyword evidence="11" id="KW-1185">Reference proteome</keyword>
<dbReference type="NCBIfam" id="TIGR00287">
    <property type="entry name" value="cas1"/>
    <property type="match status" value="1"/>
</dbReference>
<evidence type="ECO:0000256" key="9">
    <source>
        <dbReference type="HAMAP-Rule" id="MF_01470"/>
    </source>
</evidence>
<keyword evidence="6 9" id="KW-0051">Antiviral defense</keyword>
<evidence type="ECO:0000256" key="7">
    <source>
        <dbReference type="ARBA" id="ARBA00023125"/>
    </source>
</evidence>
<keyword evidence="7 9" id="KW-0238">DNA-binding</keyword>